<sequence length="346" mass="39603">MEPVHRWEYPANRRAGRTSRGQVVRVTAAVNPPVVELQQAGRDPRGGRTADYFIPLLLKAHRKAAEMFNSMHRDLDEDPFFSDQFRAHREHMRQMMRSFSEPFGGPIMPSITDGRHHGGRDLAEHPSPSHALRNEHRDMSRSLFPFGSVDTSDMMRNPFGMFDSMMSNMRNMRLDEMHRNFDNASTDSSSHSFSSSSVMTYSKVGNEPPKVFQATSTTRRAPGGIKETRQAIKDSESGLEKMRIGHHIQDRGHVVEKKINKKTGEKEFNQDFQNMDESEAQSFDDEWQQEVSKFQSSCPMSRLKERQPRAARQAAITGPEQDHRDQGKSNTAEGRRRIKDSDPTKQ</sequence>
<name>A0A672HRU5_SALFA</name>
<dbReference type="AlphaFoldDB" id="A0A672HRU5"/>
<dbReference type="FunCoup" id="A0A672HRU5">
    <property type="interactions" value="142"/>
</dbReference>
<reference evidence="6" key="2">
    <citation type="submission" date="2025-08" db="UniProtKB">
        <authorList>
            <consortium name="Ensembl"/>
        </authorList>
    </citation>
    <scope>IDENTIFICATION</scope>
</reference>
<evidence type="ECO:0000313" key="7">
    <source>
        <dbReference type="Proteomes" id="UP000472267"/>
    </source>
</evidence>
<keyword evidence="4" id="KW-0597">Phosphoprotein</keyword>
<dbReference type="GO" id="GO:0005737">
    <property type="term" value="C:cytoplasm"/>
    <property type="evidence" value="ECO:0007669"/>
    <property type="project" value="UniProtKB-SubCell"/>
</dbReference>
<feature type="compositionally biased region" description="Basic and acidic residues" evidence="5">
    <location>
        <begin position="113"/>
        <end position="124"/>
    </location>
</feature>
<reference evidence="6" key="1">
    <citation type="submission" date="2019-06" db="EMBL/GenBank/DDBJ databases">
        <authorList>
            <consortium name="Wellcome Sanger Institute Data Sharing"/>
        </authorList>
    </citation>
    <scope>NUCLEOTIDE SEQUENCE [LARGE SCALE GENOMIC DNA]</scope>
</reference>
<evidence type="ECO:0000256" key="1">
    <source>
        <dbReference type="ARBA" id="ARBA00004496"/>
    </source>
</evidence>
<evidence type="ECO:0000313" key="6">
    <source>
        <dbReference type="Ensembl" id="ENSSFAP00005031757.1"/>
    </source>
</evidence>
<feature type="compositionally biased region" description="Basic and acidic residues" evidence="5">
    <location>
        <begin position="320"/>
        <end position="346"/>
    </location>
</feature>
<evidence type="ECO:0000256" key="4">
    <source>
        <dbReference type="ARBA" id="ARBA00022553"/>
    </source>
</evidence>
<feature type="region of interest" description="Disordered" evidence="5">
    <location>
        <begin position="113"/>
        <end position="136"/>
    </location>
</feature>
<dbReference type="PANTHER" id="PTHR13105">
    <property type="entry name" value="MYELOID LEUKEMIA FACTOR"/>
    <property type="match status" value="1"/>
</dbReference>
<feature type="region of interest" description="Disordered" evidence="5">
    <location>
        <begin position="1"/>
        <end position="20"/>
    </location>
</feature>
<evidence type="ECO:0000256" key="2">
    <source>
        <dbReference type="ARBA" id="ARBA00008332"/>
    </source>
</evidence>
<protein>
    <recommendedName>
        <fullName evidence="8">Myeloid leukemia factor 1</fullName>
    </recommendedName>
</protein>
<reference evidence="6" key="3">
    <citation type="submission" date="2025-09" db="UniProtKB">
        <authorList>
            <consortium name="Ensembl"/>
        </authorList>
    </citation>
    <scope>IDENTIFICATION</scope>
</reference>
<feature type="compositionally biased region" description="Polar residues" evidence="5">
    <location>
        <begin position="289"/>
        <end position="299"/>
    </location>
</feature>
<comment type="similarity">
    <text evidence="2">Belongs to the MLF family.</text>
</comment>
<dbReference type="Proteomes" id="UP000472267">
    <property type="component" value="Chromosome 14"/>
</dbReference>
<keyword evidence="7" id="KW-1185">Reference proteome</keyword>
<evidence type="ECO:0000256" key="5">
    <source>
        <dbReference type="SAM" id="MobiDB-lite"/>
    </source>
</evidence>
<feature type="region of interest" description="Disordered" evidence="5">
    <location>
        <begin position="287"/>
        <end position="346"/>
    </location>
</feature>
<dbReference type="Ensembl" id="ENSSFAT00005032895.1">
    <property type="protein sequence ID" value="ENSSFAP00005031757.1"/>
    <property type="gene ID" value="ENSSFAG00005016105.1"/>
</dbReference>
<organism evidence="6 7">
    <name type="scientific">Salarias fasciatus</name>
    <name type="common">Jewelled blenny</name>
    <name type="synonym">Blennius fasciatus</name>
    <dbReference type="NCBI Taxonomy" id="181472"/>
    <lineage>
        <taxon>Eukaryota</taxon>
        <taxon>Metazoa</taxon>
        <taxon>Chordata</taxon>
        <taxon>Craniata</taxon>
        <taxon>Vertebrata</taxon>
        <taxon>Euteleostomi</taxon>
        <taxon>Actinopterygii</taxon>
        <taxon>Neopterygii</taxon>
        <taxon>Teleostei</taxon>
        <taxon>Neoteleostei</taxon>
        <taxon>Acanthomorphata</taxon>
        <taxon>Ovalentaria</taxon>
        <taxon>Blenniimorphae</taxon>
        <taxon>Blenniiformes</taxon>
        <taxon>Blennioidei</taxon>
        <taxon>Blenniidae</taxon>
        <taxon>Salariinae</taxon>
        <taxon>Salarias</taxon>
    </lineage>
</organism>
<gene>
    <name evidence="6" type="primary">mlf1</name>
</gene>
<accession>A0A672HRU5</accession>
<comment type="subcellular location">
    <subcellularLocation>
        <location evidence="1">Cytoplasm</location>
    </subcellularLocation>
</comment>
<proteinExistence type="inferred from homology"/>
<dbReference type="Pfam" id="PF10248">
    <property type="entry name" value="Mlf1IP"/>
    <property type="match status" value="1"/>
</dbReference>
<keyword evidence="3" id="KW-0963">Cytoplasm</keyword>
<evidence type="ECO:0008006" key="8">
    <source>
        <dbReference type="Google" id="ProtNLM"/>
    </source>
</evidence>
<dbReference type="InterPro" id="IPR019376">
    <property type="entry name" value="Myeloid_leukemia_factor"/>
</dbReference>
<dbReference type="OMA" id="FHAHREH"/>
<evidence type="ECO:0000256" key="3">
    <source>
        <dbReference type="ARBA" id="ARBA00022490"/>
    </source>
</evidence>
<dbReference type="InParanoid" id="A0A672HRU5"/>